<name>A0ABW6K9P5_9BACI</name>
<comment type="caution">
    <text evidence="2">The sequence shown here is derived from an EMBL/GenBank/DDBJ whole genome shotgun (WGS) entry which is preliminary data.</text>
</comment>
<dbReference type="RefSeq" id="WP_389360592.1">
    <property type="nucleotide sequence ID" value="NZ_JBIACK010000004.1"/>
</dbReference>
<reference evidence="2 4" key="1">
    <citation type="submission" date="2024-08" db="EMBL/GenBank/DDBJ databases">
        <title>Two novel Cytobacillus novel species.</title>
        <authorList>
            <person name="Liu G."/>
        </authorList>
    </citation>
    <scope>NUCLEOTIDE SEQUENCE [LARGE SCALE GENOMIC DNA]</scope>
    <source>
        <strain evidence="2 4">FJAT-54145</strain>
    </source>
</reference>
<gene>
    <name evidence="2" type="ORF">ACFYKX_09890</name>
    <name evidence="3" type="ORF">ACFYKX_11725</name>
</gene>
<feature type="compositionally biased region" description="Basic residues" evidence="1">
    <location>
        <begin position="14"/>
        <end position="29"/>
    </location>
</feature>
<protein>
    <submittedName>
        <fullName evidence="2">Uncharacterized protein</fullName>
    </submittedName>
</protein>
<feature type="region of interest" description="Disordered" evidence="1">
    <location>
        <begin position="1"/>
        <end position="31"/>
    </location>
</feature>
<sequence>MLHFEKIKQDHTKKSNQVKRLRKKLKKKSQSSLPLSVLEDVLKREERTPIDHREYFYSGDDGAYTRDAARKEARIQLLKELINEVKRK</sequence>
<proteinExistence type="predicted"/>
<accession>A0ABW6K9P5</accession>
<organism evidence="2 4">
    <name type="scientific">Cytobacillus spartinae</name>
    <dbReference type="NCBI Taxonomy" id="3299023"/>
    <lineage>
        <taxon>Bacteria</taxon>
        <taxon>Bacillati</taxon>
        <taxon>Bacillota</taxon>
        <taxon>Bacilli</taxon>
        <taxon>Bacillales</taxon>
        <taxon>Bacillaceae</taxon>
        <taxon>Cytobacillus</taxon>
    </lineage>
</organism>
<evidence type="ECO:0000313" key="2">
    <source>
        <dbReference type="EMBL" id="MFE8700926.1"/>
    </source>
</evidence>
<evidence type="ECO:0000313" key="4">
    <source>
        <dbReference type="Proteomes" id="UP001601059"/>
    </source>
</evidence>
<dbReference type="EMBL" id="JBIACK010000004">
    <property type="protein sequence ID" value="MFE8700926.1"/>
    <property type="molecule type" value="Genomic_DNA"/>
</dbReference>
<feature type="compositionally biased region" description="Basic and acidic residues" evidence="1">
    <location>
        <begin position="1"/>
        <end position="13"/>
    </location>
</feature>
<evidence type="ECO:0000256" key="1">
    <source>
        <dbReference type="SAM" id="MobiDB-lite"/>
    </source>
</evidence>
<evidence type="ECO:0000313" key="3">
    <source>
        <dbReference type="EMBL" id="MFE8701265.1"/>
    </source>
</evidence>
<dbReference type="Proteomes" id="UP001601059">
    <property type="component" value="Unassembled WGS sequence"/>
</dbReference>
<dbReference type="EMBL" id="JBIACK010000004">
    <property type="protein sequence ID" value="MFE8701265.1"/>
    <property type="molecule type" value="Genomic_DNA"/>
</dbReference>
<keyword evidence="4" id="KW-1185">Reference proteome</keyword>